<evidence type="ECO:0000256" key="5">
    <source>
        <dbReference type="ARBA" id="ARBA00022723"/>
    </source>
</evidence>
<comment type="cofactor">
    <cofactor evidence="1">
        <name>Mn(2+)</name>
        <dbReference type="ChEBI" id="CHEBI:29035"/>
    </cofactor>
</comment>
<dbReference type="CDD" id="cd00143">
    <property type="entry name" value="PP2Cc"/>
    <property type="match status" value="1"/>
</dbReference>
<evidence type="ECO:0000259" key="11">
    <source>
        <dbReference type="PROSITE" id="PS51746"/>
    </source>
</evidence>
<evidence type="ECO:0000256" key="7">
    <source>
        <dbReference type="ARBA" id="ARBA00022912"/>
    </source>
</evidence>
<keyword evidence="13" id="KW-1185">Reference proteome</keyword>
<comment type="similarity">
    <text evidence="3 9">Belongs to the PP2C family.</text>
</comment>
<dbReference type="SUPFAM" id="SSF81606">
    <property type="entry name" value="PP2C-like"/>
    <property type="match status" value="1"/>
</dbReference>
<dbReference type="OrthoDB" id="10264738at2759"/>
<dbReference type="PANTHER" id="PTHR13832">
    <property type="entry name" value="PROTEIN PHOSPHATASE 2C"/>
    <property type="match status" value="1"/>
</dbReference>
<evidence type="ECO:0000256" key="9">
    <source>
        <dbReference type="RuleBase" id="RU003465"/>
    </source>
</evidence>
<keyword evidence="7 9" id="KW-0904">Protein phosphatase</keyword>
<dbReference type="EC" id="3.1.3.16" evidence="4"/>
<feature type="domain" description="PPM-type phosphatase" evidence="11">
    <location>
        <begin position="38"/>
        <end position="300"/>
    </location>
</feature>
<dbReference type="GO" id="GO:0004722">
    <property type="term" value="F:protein serine/threonine phosphatase activity"/>
    <property type="evidence" value="ECO:0007669"/>
    <property type="project" value="UniProtKB-EC"/>
</dbReference>
<evidence type="ECO:0000256" key="10">
    <source>
        <dbReference type="SAM" id="MobiDB-lite"/>
    </source>
</evidence>
<evidence type="ECO:0000313" key="12">
    <source>
        <dbReference type="EMBL" id="KAF6203728.1"/>
    </source>
</evidence>
<sequence>MSSLGSFSFHGYQGPTGYLLPQPVLEKHTAIDLNESVLVAMSSMQGWRQTMEDVSVVLLRIPGDHTETMYFSVFDGHGGSRVAKYAGTNLHKHIMKQREWEHNIKEAIYKGYKECDAYMRMDKQIMNEMSGTTALTIYIRDNHIVCANVGDSRAVGCAAGRVVRLSYDHKPSLPTERSRILAAGGFVEADRVNGNLALSRALGDFQYKIPNFSPEFQMVSPVPDIILKPLDRNWEFVVIACDGIWEVMTNEMVVQFVRSRLIDRIPLQNIAEALITSCLSPKCTGMSVGCDNMSVIIIQFRWNRSDTGAARQPTPQNLQHVKTKTRKPIK</sequence>
<feature type="compositionally biased region" description="Basic residues" evidence="10">
    <location>
        <begin position="321"/>
        <end position="330"/>
    </location>
</feature>
<dbReference type="InterPro" id="IPR015655">
    <property type="entry name" value="PP2C"/>
</dbReference>
<evidence type="ECO:0000256" key="8">
    <source>
        <dbReference type="ARBA" id="ARBA00023211"/>
    </source>
</evidence>
<accession>A0A6A4JEC6</accession>
<evidence type="ECO:0000256" key="4">
    <source>
        <dbReference type="ARBA" id="ARBA00013081"/>
    </source>
</evidence>
<dbReference type="AlphaFoldDB" id="A0A6A4JEC6"/>
<dbReference type="Proteomes" id="UP000466442">
    <property type="component" value="Unassembled WGS sequence"/>
</dbReference>
<evidence type="ECO:0000256" key="3">
    <source>
        <dbReference type="ARBA" id="ARBA00006702"/>
    </source>
</evidence>
<dbReference type="InterPro" id="IPR036457">
    <property type="entry name" value="PPM-type-like_dom_sf"/>
</dbReference>
<proteinExistence type="inferred from homology"/>
<dbReference type="PROSITE" id="PS01032">
    <property type="entry name" value="PPM_1"/>
    <property type="match status" value="1"/>
</dbReference>
<name>A0A6A4JEC6_APOLU</name>
<dbReference type="GO" id="GO:0046872">
    <property type="term" value="F:metal ion binding"/>
    <property type="evidence" value="ECO:0007669"/>
    <property type="project" value="UniProtKB-KW"/>
</dbReference>
<dbReference type="Gene3D" id="3.60.40.10">
    <property type="entry name" value="PPM-type phosphatase domain"/>
    <property type="match status" value="1"/>
</dbReference>
<dbReference type="SMART" id="SM00332">
    <property type="entry name" value="PP2Cc"/>
    <property type="match status" value="1"/>
</dbReference>
<dbReference type="EMBL" id="WIXP02000010">
    <property type="protein sequence ID" value="KAF6203728.1"/>
    <property type="molecule type" value="Genomic_DNA"/>
</dbReference>
<evidence type="ECO:0000256" key="1">
    <source>
        <dbReference type="ARBA" id="ARBA00001936"/>
    </source>
</evidence>
<keyword evidence="8" id="KW-0464">Manganese</keyword>
<feature type="region of interest" description="Disordered" evidence="10">
    <location>
        <begin position="308"/>
        <end position="330"/>
    </location>
</feature>
<protein>
    <recommendedName>
        <fullName evidence="4">protein-serine/threonine phosphatase</fullName>
        <ecNumber evidence="4">3.1.3.16</ecNumber>
    </recommendedName>
</protein>
<evidence type="ECO:0000313" key="13">
    <source>
        <dbReference type="Proteomes" id="UP000466442"/>
    </source>
</evidence>
<gene>
    <name evidence="12" type="ORF">GE061_002062</name>
</gene>
<keyword evidence="5" id="KW-0479">Metal-binding</keyword>
<dbReference type="PROSITE" id="PS51746">
    <property type="entry name" value="PPM_2"/>
    <property type="match status" value="1"/>
</dbReference>
<dbReference type="InterPro" id="IPR000222">
    <property type="entry name" value="PP2C_BS"/>
</dbReference>
<comment type="cofactor">
    <cofactor evidence="2">
        <name>Mg(2+)</name>
        <dbReference type="ChEBI" id="CHEBI:18420"/>
    </cofactor>
</comment>
<dbReference type="PANTHER" id="PTHR13832:SF565">
    <property type="entry name" value="AT28366P-RELATED"/>
    <property type="match status" value="1"/>
</dbReference>
<dbReference type="Pfam" id="PF00481">
    <property type="entry name" value="PP2C"/>
    <property type="match status" value="1"/>
</dbReference>
<reference evidence="12" key="1">
    <citation type="journal article" date="2021" name="Mol. Ecol. Resour.">
        <title>Apolygus lucorum genome provides insights into omnivorousness and mesophyll feeding.</title>
        <authorList>
            <person name="Liu Y."/>
            <person name="Liu H."/>
            <person name="Wang H."/>
            <person name="Huang T."/>
            <person name="Liu B."/>
            <person name="Yang B."/>
            <person name="Yin L."/>
            <person name="Li B."/>
            <person name="Zhang Y."/>
            <person name="Zhang S."/>
            <person name="Jiang F."/>
            <person name="Zhang X."/>
            <person name="Ren Y."/>
            <person name="Wang B."/>
            <person name="Wang S."/>
            <person name="Lu Y."/>
            <person name="Wu K."/>
            <person name="Fan W."/>
            <person name="Wang G."/>
        </authorList>
    </citation>
    <scope>NUCLEOTIDE SEQUENCE</scope>
    <source>
        <strain evidence="12">12Hb</strain>
    </source>
</reference>
<keyword evidence="6 9" id="KW-0378">Hydrolase</keyword>
<evidence type="ECO:0000256" key="2">
    <source>
        <dbReference type="ARBA" id="ARBA00001946"/>
    </source>
</evidence>
<evidence type="ECO:0000256" key="6">
    <source>
        <dbReference type="ARBA" id="ARBA00022801"/>
    </source>
</evidence>
<organism evidence="12 13">
    <name type="scientific">Apolygus lucorum</name>
    <name type="common">Small green plant bug</name>
    <name type="synonym">Lygocoris lucorum</name>
    <dbReference type="NCBI Taxonomy" id="248454"/>
    <lineage>
        <taxon>Eukaryota</taxon>
        <taxon>Metazoa</taxon>
        <taxon>Ecdysozoa</taxon>
        <taxon>Arthropoda</taxon>
        <taxon>Hexapoda</taxon>
        <taxon>Insecta</taxon>
        <taxon>Pterygota</taxon>
        <taxon>Neoptera</taxon>
        <taxon>Paraneoptera</taxon>
        <taxon>Hemiptera</taxon>
        <taxon>Heteroptera</taxon>
        <taxon>Panheteroptera</taxon>
        <taxon>Cimicomorpha</taxon>
        <taxon>Miridae</taxon>
        <taxon>Mirini</taxon>
        <taxon>Apolygus</taxon>
    </lineage>
</organism>
<dbReference type="InterPro" id="IPR001932">
    <property type="entry name" value="PPM-type_phosphatase-like_dom"/>
</dbReference>
<comment type="caution">
    <text evidence="12">The sequence shown here is derived from an EMBL/GenBank/DDBJ whole genome shotgun (WGS) entry which is preliminary data.</text>
</comment>